<evidence type="ECO:0000256" key="2">
    <source>
        <dbReference type="ARBA" id="ARBA00023136"/>
    </source>
</evidence>
<evidence type="ECO:0000256" key="3">
    <source>
        <dbReference type="ARBA" id="ARBA00023237"/>
    </source>
</evidence>
<evidence type="ECO:0008006" key="6">
    <source>
        <dbReference type="Google" id="ProtNLM"/>
    </source>
</evidence>
<evidence type="ECO:0000313" key="4">
    <source>
        <dbReference type="EMBL" id="QMV75043.1"/>
    </source>
</evidence>
<dbReference type="Gene3D" id="2.40.170.20">
    <property type="entry name" value="TonB-dependent receptor, beta-barrel domain"/>
    <property type="match status" value="1"/>
</dbReference>
<dbReference type="AlphaFoldDB" id="A0A7G5EM18"/>
<reference evidence="4 5" key="1">
    <citation type="journal article" date="2020" name="G3 (Bethesda)">
        <title>CeMbio - The Caenorhabditis elegans Microbiome Resource.</title>
        <authorList>
            <person name="Dirksen P."/>
            <person name="Assie A."/>
            <person name="Zimmermann J."/>
            <person name="Zhang F."/>
            <person name="Tietje A.M."/>
            <person name="Marsh S.A."/>
            <person name="Felix M.A."/>
            <person name="Shapira M."/>
            <person name="Kaleta C."/>
            <person name="Schulenburg H."/>
            <person name="Samuel B."/>
        </authorList>
    </citation>
    <scope>NUCLEOTIDE SEQUENCE [LARGE SCALE GENOMIC DNA]</scope>
    <source>
        <strain evidence="4 5">BIGb0172</strain>
    </source>
</reference>
<protein>
    <recommendedName>
        <fullName evidence="6">TonB-dependent receptor</fullName>
    </recommendedName>
</protein>
<dbReference type="GO" id="GO:0009279">
    <property type="term" value="C:cell outer membrane"/>
    <property type="evidence" value="ECO:0007669"/>
    <property type="project" value="UniProtKB-SubCell"/>
</dbReference>
<keyword evidence="3" id="KW-0998">Cell outer membrane</keyword>
<keyword evidence="2" id="KW-0472">Membrane</keyword>
<organism evidence="4 5">
    <name type="scientific">Comamonas piscis</name>
    <dbReference type="NCBI Taxonomy" id="1562974"/>
    <lineage>
        <taxon>Bacteria</taxon>
        <taxon>Pseudomonadati</taxon>
        <taxon>Pseudomonadota</taxon>
        <taxon>Betaproteobacteria</taxon>
        <taxon>Burkholderiales</taxon>
        <taxon>Comamonadaceae</taxon>
        <taxon>Comamonas</taxon>
    </lineage>
</organism>
<dbReference type="SUPFAM" id="SSF56935">
    <property type="entry name" value="Porins"/>
    <property type="match status" value="1"/>
</dbReference>
<dbReference type="InterPro" id="IPR036942">
    <property type="entry name" value="Beta-barrel_TonB_sf"/>
</dbReference>
<accession>A0A7G5EM18</accession>
<gene>
    <name evidence="4" type="ORF">HS961_20570</name>
</gene>
<name>A0A7G5EM18_9BURK</name>
<dbReference type="Proteomes" id="UP000515240">
    <property type="component" value="Chromosome"/>
</dbReference>
<sequence>MARGRPRAVWSSRERVQSWSKKNHQRGYRIPPRKISGYLHKPSSRWSLRTSFNWFGARDYLLADGETQFARADVKSYYKVDVLGRYQFDNKKPVSIGMQKLFNCYQLPLYSQLMRSGKNDSRLPAAGVTLTASYIRNG</sequence>
<keyword evidence="5" id="KW-1185">Reference proteome</keyword>
<dbReference type="EMBL" id="CP058554">
    <property type="protein sequence ID" value="QMV75043.1"/>
    <property type="molecule type" value="Genomic_DNA"/>
</dbReference>
<comment type="subcellular location">
    <subcellularLocation>
        <location evidence="1">Cell outer membrane</location>
    </subcellularLocation>
</comment>
<evidence type="ECO:0000256" key="1">
    <source>
        <dbReference type="ARBA" id="ARBA00004442"/>
    </source>
</evidence>
<dbReference type="KEGG" id="cpis:HS961_20570"/>
<proteinExistence type="predicted"/>
<dbReference type="RefSeq" id="WP_182325215.1">
    <property type="nucleotide sequence ID" value="NZ_CP058554.1"/>
</dbReference>
<evidence type="ECO:0000313" key="5">
    <source>
        <dbReference type="Proteomes" id="UP000515240"/>
    </source>
</evidence>